<keyword evidence="3" id="KW-1185">Reference proteome</keyword>
<gene>
    <name evidence="2" type="ORF">OLC1_LOCUS17995</name>
</gene>
<organism evidence="2 3">
    <name type="scientific">Oldenlandia corymbosa var. corymbosa</name>
    <dbReference type="NCBI Taxonomy" id="529605"/>
    <lineage>
        <taxon>Eukaryota</taxon>
        <taxon>Viridiplantae</taxon>
        <taxon>Streptophyta</taxon>
        <taxon>Embryophyta</taxon>
        <taxon>Tracheophyta</taxon>
        <taxon>Spermatophyta</taxon>
        <taxon>Magnoliopsida</taxon>
        <taxon>eudicotyledons</taxon>
        <taxon>Gunneridae</taxon>
        <taxon>Pentapetalae</taxon>
        <taxon>asterids</taxon>
        <taxon>lamiids</taxon>
        <taxon>Gentianales</taxon>
        <taxon>Rubiaceae</taxon>
        <taxon>Rubioideae</taxon>
        <taxon>Spermacoceae</taxon>
        <taxon>Hedyotis-Oldenlandia complex</taxon>
        <taxon>Oldenlandia</taxon>
    </lineage>
</organism>
<dbReference type="Proteomes" id="UP001161247">
    <property type="component" value="Chromosome 6"/>
</dbReference>
<dbReference type="EMBL" id="OX459123">
    <property type="protein sequence ID" value="CAI9110314.1"/>
    <property type="molecule type" value="Genomic_DNA"/>
</dbReference>
<name>A0AAV1DRN0_OLDCO</name>
<keyword evidence="1" id="KW-0812">Transmembrane</keyword>
<accession>A0AAV1DRN0</accession>
<evidence type="ECO:0000256" key="1">
    <source>
        <dbReference type="SAM" id="Phobius"/>
    </source>
</evidence>
<keyword evidence="1" id="KW-0472">Membrane</keyword>
<sequence>MEMVDWHLSRNKVLLYSCALFITVTIGLHLTLYFQTFFVIINSSSSSLPASPVVDSINHDSCVTWLHDIAFKNKDSNFSYDDSEAWKWVDSNSHVVDCMYKKLSKSEASDLLKGLWIVVIGDSQTRYTMDAFLELLMGPEEIERVRGDFKRHSEYHITLDAIGLNMDFIWAPYVRNLTDWLVQSKKKRYLPDIIIMGAGTWDIIYVNNITDFVVSVKMLNDSVMPLLAVTPESEFRDKPVEIWAPHMFWTGMPTYVHSMLNTKVKREALTNEKCKAYLIHERKLLRNFGGPLFWLDYHSLTGKCGSSCTVDGMHFKVVYQAAVQIMLNVILLESQQRLA</sequence>
<evidence type="ECO:0000313" key="3">
    <source>
        <dbReference type="Proteomes" id="UP001161247"/>
    </source>
</evidence>
<feature type="transmembrane region" description="Helical" evidence="1">
    <location>
        <begin position="13"/>
        <end position="34"/>
    </location>
</feature>
<protein>
    <submittedName>
        <fullName evidence="2">OLC1v1010316C1</fullName>
    </submittedName>
</protein>
<keyword evidence="1" id="KW-1133">Transmembrane helix</keyword>
<reference evidence="2" key="1">
    <citation type="submission" date="2023-03" db="EMBL/GenBank/DDBJ databases">
        <authorList>
            <person name="Julca I."/>
        </authorList>
    </citation>
    <scope>NUCLEOTIDE SEQUENCE</scope>
</reference>
<proteinExistence type="predicted"/>
<dbReference type="AlphaFoldDB" id="A0AAV1DRN0"/>
<evidence type="ECO:0000313" key="2">
    <source>
        <dbReference type="EMBL" id="CAI9110314.1"/>
    </source>
</evidence>